<keyword evidence="4 5" id="KW-0809">Transit peptide</keyword>
<dbReference type="InterPro" id="IPR033753">
    <property type="entry name" value="GCV_H/Fam206"/>
</dbReference>
<comment type="cofactor">
    <cofactor evidence="5">
        <name>(R)-lipoate</name>
        <dbReference type="ChEBI" id="CHEBI:83088"/>
    </cofactor>
    <text evidence="5">Binds 1 lipoyl cofactor covalently.</text>
</comment>
<dbReference type="NCBIfam" id="TIGR00527">
    <property type="entry name" value="gcvH"/>
    <property type="match status" value="1"/>
</dbReference>
<dbReference type="PROSITE" id="PS50968">
    <property type="entry name" value="BIOTINYL_LIPOYL"/>
    <property type="match status" value="1"/>
</dbReference>
<accession>A0ABP0UGQ9</accession>
<evidence type="ECO:0000313" key="7">
    <source>
        <dbReference type="EMBL" id="CAK9220641.1"/>
    </source>
</evidence>
<evidence type="ECO:0000256" key="5">
    <source>
        <dbReference type="RuleBase" id="RU364055"/>
    </source>
</evidence>
<comment type="subcellular location">
    <subcellularLocation>
        <location evidence="1 5">Mitochondrion</location>
    </subcellularLocation>
</comment>
<dbReference type="HAMAP" id="MF_00272">
    <property type="entry name" value="GcvH"/>
    <property type="match status" value="1"/>
</dbReference>
<dbReference type="Pfam" id="PF01597">
    <property type="entry name" value="GCV_H"/>
    <property type="match status" value="1"/>
</dbReference>
<dbReference type="CDD" id="cd06848">
    <property type="entry name" value="GCS_H"/>
    <property type="match status" value="1"/>
</dbReference>
<keyword evidence="8" id="KW-1185">Reference proteome</keyword>
<evidence type="ECO:0000256" key="1">
    <source>
        <dbReference type="ARBA" id="ARBA00004173"/>
    </source>
</evidence>
<dbReference type="NCBIfam" id="NF002270">
    <property type="entry name" value="PRK01202.1"/>
    <property type="match status" value="1"/>
</dbReference>
<keyword evidence="5" id="KW-0496">Mitochondrion</keyword>
<evidence type="ECO:0000259" key="6">
    <source>
        <dbReference type="PROSITE" id="PS50968"/>
    </source>
</evidence>
<dbReference type="EMBL" id="OZ019895">
    <property type="protein sequence ID" value="CAK9220641.1"/>
    <property type="molecule type" value="Genomic_DNA"/>
</dbReference>
<keyword evidence="3 5" id="KW-0450">Lipoyl</keyword>
<dbReference type="SUPFAM" id="SSF51230">
    <property type="entry name" value="Single hybrid motif"/>
    <property type="match status" value="1"/>
</dbReference>
<proteinExistence type="inferred from homology"/>
<dbReference type="PROSITE" id="PS00189">
    <property type="entry name" value="LIPOYL"/>
    <property type="match status" value="1"/>
</dbReference>
<dbReference type="PANTHER" id="PTHR11715">
    <property type="entry name" value="GLYCINE CLEAVAGE SYSTEM H PROTEIN"/>
    <property type="match status" value="1"/>
</dbReference>
<sequence>MALRSVLVRAAEDFRRRCVAQSLTRTFRSPFTTAVVLDDLKYAESHEWVKLEGDYAVVGITHHAQGELGDVVFVDLPEVGRQVSKGESFGVVESVKAASDVYSPISGEIVAVNSELAESPALVNKGPFDEGWIMKVKLKDREEIQSLLDAEKYKQHVEESAH</sequence>
<protein>
    <recommendedName>
        <fullName evidence="5">Glycine cleavage system H protein</fullName>
    </recommendedName>
</protein>
<evidence type="ECO:0000256" key="3">
    <source>
        <dbReference type="ARBA" id="ARBA00022823"/>
    </source>
</evidence>
<evidence type="ECO:0000313" key="8">
    <source>
        <dbReference type="Proteomes" id="UP001497512"/>
    </source>
</evidence>
<dbReference type="InterPro" id="IPR003016">
    <property type="entry name" value="2-oxoA_DH_lipoyl-BS"/>
</dbReference>
<feature type="domain" description="Lipoyl-binding" evidence="6">
    <location>
        <begin position="55"/>
        <end position="137"/>
    </location>
</feature>
<evidence type="ECO:0000256" key="2">
    <source>
        <dbReference type="ARBA" id="ARBA00009249"/>
    </source>
</evidence>
<dbReference type="InterPro" id="IPR017453">
    <property type="entry name" value="GCV_H_sub"/>
</dbReference>
<gene>
    <name evidence="7" type="ORF">CSSPTR1EN2_LOCUS15558</name>
</gene>
<name>A0ABP0UGQ9_9BRYO</name>
<comment type="subunit">
    <text evidence="5">The glycine cleavage system is composed of four proteins: P, T, L and H.</text>
</comment>
<dbReference type="InterPro" id="IPR002930">
    <property type="entry name" value="GCV_H"/>
</dbReference>
<comment type="similarity">
    <text evidence="2 5">Belongs to the GcvH family.</text>
</comment>
<dbReference type="InterPro" id="IPR000089">
    <property type="entry name" value="Biotin_lipoyl"/>
</dbReference>
<organism evidence="7 8">
    <name type="scientific">Sphagnum troendelagicum</name>
    <dbReference type="NCBI Taxonomy" id="128251"/>
    <lineage>
        <taxon>Eukaryota</taxon>
        <taxon>Viridiplantae</taxon>
        <taxon>Streptophyta</taxon>
        <taxon>Embryophyta</taxon>
        <taxon>Bryophyta</taxon>
        <taxon>Sphagnophytina</taxon>
        <taxon>Sphagnopsida</taxon>
        <taxon>Sphagnales</taxon>
        <taxon>Sphagnaceae</taxon>
        <taxon>Sphagnum</taxon>
    </lineage>
</organism>
<dbReference type="Gene3D" id="2.40.50.100">
    <property type="match status" value="1"/>
</dbReference>
<dbReference type="InterPro" id="IPR011053">
    <property type="entry name" value="Single_hybrid_motif"/>
</dbReference>
<reference evidence="7" key="1">
    <citation type="submission" date="2024-02" db="EMBL/GenBank/DDBJ databases">
        <authorList>
            <consortium name="ELIXIR-Norway"/>
            <consortium name="Elixir Norway"/>
        </authorList>
    </citation>
    <scope>NUCLEOTIDE SEQUENCE</scope>
</reference>
<comment type="function">
    <text evidence="5">The H protein shuttles the methylamine group of glycine from the P protein to the T protein.</text>
</comment>
<dbReference type="Proteomes" id="UP001497512">
    <property type="component" value="Chromosome 3"/>
</dbReference>
<dbReference type="PANTHER" id="PTHR11715:SF3">
    <property type="entry name" value="GLYCINE CLEAVAGE SYSTEM H PROTEIN-RELATED"/>
    <property type="match status" value="1"/>
</dbReference>
<evidence type="ECO:0000256" key="4">
    <source>
        <dbReference type="ARBA" id="ARBA00022946"/>
    </source>
</evidence>